<sequence>MGLDFPTDPETLRETVPDQAALAARLATLATLDLEQDPDARTEYATLLRIAGRLDDAVLEAELTLAAADLSGDLHRMVRAQLLVGHARQWRGEWTQADTMFHRAEKLALYLNDDALVAAAAHHSGRSFYDQGKHVEAALRFRLALEINQRIGSEKAAASRQAFRAAMAKL</sequence>
<evidence type="ECO:0000313" key="1">
    <source>
        <dbReference type="EMBL" id="GAA1950477.1"/>
    </source>
</evidence>
<dbReference type="Proteomes" id="UP001499854">
    <property type="component" value="Unassembled WGS sequence"/>
</dbReference>
<accession>A0ABP5BQG0</accession>
<dbReference type="EMBL" id="BAAAQM010000001">
    <property type="protein sequence ID" value="GAA1950477.1"/>
    <property type="molecule type" value="Genomic_DNA"/>
</dbReference>
<name>A0ABP5BQG0_9ACTN</name>
<dbReference type="Gene3D" id="1.25.40.10">
    <property type="entry name" value="Tetratricopeptide repeat domain"/>
    <property type="match status" value="1"/>
</dbReference>
<comment type="caution">
    <text evidence="1">The sequence shown here is derived from an EMBL/GenBank/DDBJ whole genome shotgun (WGS) entry which is preliminary data.</text>
</comment>
<reference evidence="2" key="1">
    <citation type="journal article" date="2019" name="Int. J. Syst. Evol. Microbiol.">
        <title>The Global Catalogue of Microorganisms (GCM) 10K type strain sequencing project: providing services to taxonomists for standard genome sequencing and annotation.</title>
        <authorList>
            <consortium name="The Broad Institute Genomics Platform"/>
            <consortium name="The Broad Institute Genome Sequencing Center for Infectious Disease"/>
            <person name="Wu L."/>
            <person name="Ma J."/>
        </authorList>
    </citation>
    <scope>NUCLEOTIDE SEQUENCE [LARGE SCALE GENOMIC DNA]</scope>
    <source>
        <strain evidence="2">JCM 16013</strain>
    </source>
</reference>
<evidence type="ECO:0000313" key="2">
    <source>
        <dbReference type="Proteomes" id="UP001499854"/>
    </source>
</evidence>
<keyword evidence="2" id="KW-1185">Reference proteome</keyword>
<dbReference type="RefSeq" id="WP_344654944.1">
    <property type="nucleotide sequence ID" value="NZ_BAAAQM010000001.1"/>
</dbReference>
<evidence type="ECO:0008006" key="3">
    <source>
        <dbReference type="Google" id="ProtNLM"/>
    </source>
</evidence>
<dbReference type="InterPro" id="IPR011990">
    <property type="entry name" value="TPR-like_helical_dom_sf"/>
</dbReference>
<proteinExistence type="predicted"/>
<gene>
    <name evidence="1" type="ORF">GCM10009838_02010</name>
</gene>
<protein>
    <recommendedName>
        <fullName evidence="3">Tetratricopeptide repeat protein</fullName>
    </recommendedName>
</protein>
<organism evidence="1 2">
    <name type="scientific">Catenulispora subtropica</name>
    <dbReference type="NCBI Taxonomy" id="450798"/>
    <lineage>
        <taxon>Bacteria</taxon>
        <taxon>Bacillati</taxon>
        <taxon>Actinomycetota</taxon>
        <taxon>Actinomycetes</taxon>
        <taxon>Catenulisporales</taxon>
        <taxon>Catenulisporaceae</taxon>
        <taxon>Catenulispora</taxon>
    </lineage>
</organism>
<dbReference type="SUPFAM" id="SSF48452">
    <property type="entry name" value="TPR-like"/>
    <property type="match status" value="1"/>
</dbReference>